<proteinExistence type="predicted"/>
<dbReference type="AlphaFoldDB" id="K6YGF9"/>
<evidence type="ECO:0000313" key="1">
    <source>
        <dbReference type="EMBL" id="GAC15718.1"/>
    </source>
</evidence>
<sequence>MLDLLAKQKNQVDNAANLYRAAYLNKHHILDKAQDQSKQWIGSPKGLLVSFAAGTCYELQSSSQAHSSRTLMTLLLRFI</sequence>
<organism evidence="1 2">
    <name type="scientific">Aliiglaciecola lipolytica E3</name>
    <dbReference type="NCBI Taxonomy" id="1127673"/>
    <lineage>
        <taxon>Bacteria</taxon>
        <taxon>Pseudomonadati</taxon>
        <taxon>Pseudomonadota</taxon>
        <taxon>Gammaproteobacteria</taxon>
        <taxon>Alteromonadales</taxon>
        <taxon>Alteromonadaceae</taxon>
        <taxon>Aliiglaciecola</taxon>
    </lineage>
</organism>
<dbReference type="RefSeq" id="WP_008845523.1">
    <property type="nucleotide sequence ID" value="NZ_BAEN01000059.1"/>
</dbReference>
<dbReference type="EMBL" id="BAEN01000059">
    <property type="protein sequence ID" value="GAC15718.1"/>
    <property type="molecule type" value="Genomic_DNA"/>
</dbReference>
<accession>K6YGF9</accession>
<reference evidence="1 2" key="1">
    <citation type="journal article" date="2017" name="Antonie Van Leeuwenhoek">
        <title>Rhizobium rhizosphaerae sp. nov., a novel species isolated from rice rhizosphere.</title>
        <authorList>
            <person name="Zhao J.J."/>
            <person name="Zhang J."/>
            <person name="Zhang R.J."/>
            <person name="Zhang C.W."/>
            <person name="Yin H.Q."/>
            <person name="Zhang X.X."/>
        </authorList>
    </citation>
    <scope>NUCLEOTIDE SEQUENCE [LARGE SCALE GENOMIC DNA]</scope>
    <source>
        <strain evidence="1 2">E3</strain>
    </source>
</reference>
<dbReference type="STRING" id="1127673.GLIP_3097"/>
<gene>
    <name evidence="1" type="ORF">GLIP_3097</name>
</gene>
<protein>
    <submittedName>
        <fullName evidence="1">Uncharacterized protein</fullName>
    </submittedName>
</protein>
<evidence type="ECO:0000313" key="2">
    <source>
        <dbReference type="Proteomes" id="UP000006334"/>
    </source>
</evidence>
<name>K6YGF9_9ALTE</name>
<keyword evidence="2" id="KW-1185">Reference proteome</keyword>
<dbReference type="Proteomes" id="UP000006334">
    <property type="component" value="Unassembled WGS sequence"/>
</dbReference>
<comment type="caution">
    <text evidence="1">The sequence shown here is derived from an EMBL/GenBank/DDBJ whole genome shotgun (WGS) entry which is preliminary data.</text>
</comment>